<dbReference type="RefSeq" id="WP_010801925.1">
    <property type="nucleotide sequence ID" value="NZ_CAPYRT010000088.1"/>
</dbReference>
<sequence length="425" mass="48257">MNYHLKTYIKKASLLGMLTVITACQQLKEEAIEPFDMNSFFPLMAWDDVRDESTIQKMSECGINSIAFVPPTLLDACQKYDMKAIVFDQGVTPEWDKPFKADVANKRLGELIEKYNDHPAVYGYHLKDEPYIAEYGELGKSVEFVKQHAPGKWPYINLFPNYGFPDTGEWYAESGAGDWYKSEYLQRFVDECKGLVLSYDNYSLIGEDGFSDNYWTNLWDVRLASLRNNLPFHTIVLSVGFHGCRIPTTADLSIQVFGALAYGARGIGYWKFVSEVLTLCDAPELGDLRGAPLDEFGEPTAMYPLLKNLNYRISNMIPVLLKLRSDDVYHIGEIPEKHHGVTEQNIIQGIKDGGKFVVGEFTHTEDGSRWVMVVNKDLKSSALFQPLYNKEYASVQFLCMKTGKLKLLEPWYALAPGHGVLLRLE</sequence>
<evidence type="ECO:0000313" key="1">
    <source>
        <dbReference type="EMBL" id="MRY11377.1"/>
    </source>
</evidence>
<proteinExistence type="predicted"/>
<reference evidence="1" key="1">
    <citation type="journal article" date="2019" name="Nat. Med.">
        <title>A library of human gut bacterial isolates paired with longitudinal multiomics data enables mechanistic microbiome research.</title>
        <authorList>
            <person name="Poyet M."/>
            <person name="Groussin M."/>
            <person name="Gibbons S.M."/>
            <person name="Avila-Pacheco J."/>
            <person name="Jiang X."/>
            <person name="Kearney S.M."/>
            <person name="Perrotta A.R."/>
            <person name="Berdy B."/>
            <person name="Zhao S."/>
            <person name="Lieberman T.D."/>
            <person name="Swanson P.K."/>
            <person name="Smith M."/>
            <person name="Roesemann S."/>
            <person name="Alexander J.E."/>
            <person name="Rich S.A."/>
            <person name="Livny J."/>
            <person name="Vlamakis H."/>
            <person name="Clish C."/>
            <person name="Bullock K."/>
            <person name="Deik A."/>
            <person name="Scott J."/>
            <person name="Pierce K.A."/>
            <person name="Xavier R.J."/>
            <person name="Alm E.J."/>
        </authorList>
    </citation>
    <scope>NUCLEOTIDE SEQUENCE</scope>
    <source>
        <strain evidence="1">BIOML-A4</strain>
    </source>
</reference>
<gene>
    <name evidence="1" type="ORF">GKE01_07840</name>
</gene>
<dbReference type="AlphaFoldDB" id="A0A6G1ZBS0"/>
<protein>
    <recommendedName>
        <fullName evidence="2">Glycoside hydrolase family 42 N-terminal domain-containing protein</fullName>
    </recommendedName>
</protein>
<accession>A0A6G1ZBS0</accession>
<dbReference type="EMBL" id="WKLP01000009">
    <property type="protein sequence ID" value="MRY11377.1"/>
    <property type="molecule type" value="Genomic_DNA"/>
</dbReference>
<organism evidence="1">
    <name type="scientific">Parabacteroides goldsteinii</name>
    <dbReference type="NCBI Taxonomy" id="328812"/>
    <lineage>
        <taxon>Bacteria</taxon>
        <taxon>Pseudomonadati</taxon>
        <taxon>Bacteroidota</taxon>
        <taxon>Bacteroidia</taxon>
        <taxon>Bacteroidales</taxon>
        <taxon>Tannerellaceae</taxon>
        <taxon>Parabacteroides</taxon>
    </lineage>
</organism>
<dbReference type="Gene3D" id="3.20.20.80">
    <property type="entry name" value="Glycosidases"/>
    <property type="match status" value="1"/>
</dbReference>
<dbReference type="InterPro" id="IPR017853">
    <property type="entry name" value="GH"/>
</dbReference>
<comment type="caution">
    <text evidence="1">The sequence shown here is derived from an EMBL/GenBank/DDBJ whole genome shotgun (WGS) entry which is preliminary data.</text>
</comment>
<dbReference type="SUPFAM" id="SSF51445">
    <property type="entry name" value="(Trans)glycosidases"/>
    <property type="match status" value="1"/>
</dbReference>
<dbReference type="PROSITE" id="PS51257">
    <property type="entry name" value="PROKAR_LIPOPROTEIN"/>
    <property type="match status" value="1"/>
</dbReference>
<name>A0A6G1ZBS0_9BACT</name>
<evidence type="ECO:0008006" key="2">
    <source>
        <dbReference type="Google" id="ProtNLM"/>
    </source>
</evidence>